<evidence type="ECO:0000256" key="5">
    <source>
        <dbReference type="ARBA" id="ARBA00047925"/>
    </source>
</evidence>
<dbReference type="Proteomes" id="UP000243297">
    <property type="component" value="Unassembled WGS sequence"/>
</dbReference>
<feature type="binding site" evidence="6">
    <location>
        <position position="219"/>
    </location>
    <ligand>
        <name>NAD(+)</name>
        <dbReference type="ChEBI" id="CHEBI:57540"/>
    </ligand>
</feature>
<comment type="similarity">
    <text evidence="6">Belongs to the NAD kinase family.</text>
</comment>
<feature type="binding site" evidence="6">
    <location>
        <position position="180"/>
    </location>
    <ligand>
        <name>NAD(+)</name>
        <dbReference type="ChEBI" id="CHEBI:57540"/>
    </ligand>
</feature>
<feature type="binding site" evidence="6">
    <location>
        <begin position="117"/>
        <end position="118"/>
    </location>
    <ligand>
        <name>NAD(+)</name>
        <dbReference type="ChEBI" id="CHEBI:57540"/>
    </ligand>
</feature>
<gene>
    <name evidence="6" type="primary">nadK</name>
    <name evidence="7" type="ORF">SAMN02745191_0592</name>
</gene>
<dbReference type="GO" id="GO:0019674">
    <property type="term" value="P:NAD+ metabolic process"/>
    <property type="evidence" value="ECO:0007669"/>
    <property type="project" value="InterPro"/>
</dbReference>
<evidence type="ECO:0000256" key="1">
    <source>
        <dbReference type="ARBA" id="ARBA00022679"/>
    </source>
</evidence>
<dbReference type="GO" id="GO:0003951">
    <property type="term" value="F:NAD+ kinase activity"/>
    <property type="evidence" value="ECO:0007669"/>
    <property type="project" value="UniProtKB-UniRule"/>
</dbReference>
<proteinExistence type="inferred from homology"/>
<dbReference type="InterPro" id="IPR016064">
    <property type="entry name" value="NAD/diacylglycerol_kinase_sf"/>
</dbReference>
<feature type="binding site" evidence="6">
    <location>
        <position position="143"/>
    </location>
    <ligand>
        <name>NAD(+)</name>
        <dbReference type="ChEBI" id="CHEBI:57540"/>
    </ligand>
</feature>
<protein>
    <recommendedName>
        <fullName evidence="6">NAD kinase</fullName>
        <ecNumber evidence="6">2.7.1.23</ecNumber>
    </recommendedName>
    <alternativeName>
        <fullName evidence="6">ATP-dependent NAD kinase</fullName>
    </alternativeName>
</protein>
<feature type="binding site" evidence="6">
    <location>
        <position position="153"/>
    </location>
    <ligand>
        <name>NAD(+)</name>
        <dbReference type="ChEBI" id="CHEBI:57540"/>
    </ligand>
</feature>
<evidence type="ECO:0000256" key="3">
    <source>
        <dbReference type="ARBA" id="ARBA00022857"/>
    </source>
</evidence>
<dbReference type="NCBIfam" id="NF003424">
    <property type="entry name" value="PRK04885.1"/>
    <property type="match status" value="1"/>
</dbReference>
<comment type="cofactor">
    <cofactor evidence="6">
        <name>a divalent metal cation</name>
        <dbReference type="ChEBI" id="CHEBI:60240"/>
    </cofactor>
</comment>
<dbReference type="STRING" id="118967.SAMN02745191_0592"/>
<keyword evidence="4 6" id="KW-0520">NAD</keyword>
<dbReference type="PANTHER" id="PTHR20275">
    <property type="entry name" value="NAD KINASE"/>
    <property type="match status" value="1"/>
</dbReference>
<dbReference type="InterPro" id="IPR017438">
    <property type="entry name" value="ATP-NAD_kinase_N"/>
</dbReference>
<accession>A0A1T4KL46</accession>
<dbReference type="InterPro" id="IPR002504">
    <property type="entry name" value="NADK"/>
</dbReference>
<dbReference type="HAMAP" id="MF_00361">
    <property type="entry name" value="NAD_kinase"/>
    <property type="match status" value="1"/>
</dbReference>
<comment type="subcellular location">
    <subcellularLocation>
        <location evidence="6">Cytoplasm</location>
    </subcellularLocation>
</comment>
<evidence type="ECO:0000313" key="7">
    <source>
        <dbReference type="EMBL" id="SJZ43129.1"/>
    </source>
</evidence>
<feature type="binding site" evidence="6">
    <location>
        <begin position="45"/>
        <end position="46"/>
    </location>
    <ligand>
        <name>NAD(+)</name>
        <dbReference type="ChEBI" id="CHEBI:57540"/>
    </ligand>
</feature>
<dbReference type="GO" id="GO:0046872">
    <property type="term" value="F:metal ion binding"/>
    <property type="evidence" value="ECO:0007669"/>
    <property type="project" value="UniProtKB-UniRule"/>
</dbReference>
<keyword evidence="6" id="KW-0547">Nucleotide-binding</keyword>
<reference evidence="8" key="1">
    <citation type="submission" date="2017-02" db="EMBL/GenBank/DDBJ databases">
        <authorList>
            <person name="Varghese N."/>
            <person name="Submissions S."/>
        </authorList>
    </citation>
    <scope>NUCLEOTIDE SEQUENCE [LARGE SCALE GENOMIC DNA]</scope>
    <source>
        <strain evidence="8">ATCC 25662</strain>
    </source>
</reference>
<dbReference type="Gene3D" id="3.40.50.10330">
    <property type="entry name" value="Probable inorganic polyphosphate/atp-NAD kinase, domain 1"/>
    <property type="match status" value="1"/>
</dbReference>
<dbReference type="RefSeq" id="WP_078711021.1">
    <property type="nucleotide sequence ID" value="NZ_FUWY01000001.1"/>
</dbReference>
<feature type="binding site" evidence="6">
    <location>
        <begin position="156"/>
        <end position="161"/>
    </location>
    <ligand>
        <name>NAD(+)</name>
        <dbReference type="ChEBI" id="CHEBI:57540"/>
    </ligand>
</feature>
<comment type="caution">
    <text evidence="6">Lacks conserved residue(s) required for the propagation of feature annotation.</text>
</comment>
<dbReference type="EC" id="2.7.1.23" evidence="6"/>
<feature type="active site" description="Proton acceptor" evidence="6">
    <location>
        <position position="45"/>
    </location>
</feature>
<dbReference type="Gene3D" id="2.60.200.30">
    <property type="entry name" value="Probable inorganic polyphosphate/atp-NAD kinase, domain 2"/>
    <property type="match status" value="1"/>
</dbReference>
<keyword evidence="2 6" id="KW-0418">Kinase</keyword>
<name>A0A1T4KL46_9FIRM</name>
<comment type="catalytic activity">
    <reaction evidence="5 6">
        <text>NAD(+) + ATP = ADP + NADP(+) + H(+)</text>
        <dbReference type="Rhea" id="RHEA:18629"/>
        <dbReference type="ChEBI" id="CHEBI:15378"/>
        <dbReference type="ChEBI" id="CHEBI:30616"/>
        <dbReference type="ChEBI" id="CHEBI:57540"/>
        <dbReference type="ChEBI" id="CHEBI:58349"/>
        <dbReference type="ChEBI" id="CHEBI:456216"/>
        <dbReference type="EC" id="2.7.1.23"/>
    </reaction>
</comment>
<keyword evidence="8" id="KW-1185">Reference proteome</keyword>
<keyword evidence="1 6" id="KW-0808">Transferase</keyword>
<dbReference type="GO" id="GO:0005524">
    <property type="term" value="F:ATP binding"/>
    <property type="evidence" value="ECO:0007669"/>
    <property type="project" value="UniProtKB-KW"/>
</dbReference>
<sequence length="256" mass="28929">MKSFVVVHRPDPQSEQLAIYLKEKLSCSLAWDEENPEICFTIGGDGTFIYAVKKYCEKLNTVSFVGIHSGTLGFFTDYLNSEIDELIQDVLNKDGKIVESQLLEVTIDQKEKVYAINEMRVENSIRTQILDIYINDEKLETYRGTGICVCTQLGSTAYNRSVQGAIIQEGLPVIQVAEIAGIHHREFQSLGSPIVLKEDSVVRLVSDNFEGALLCTDSNSQKLDGKSEVVCQLSNRSVRMMRYRHVSYLERLKTLF</sequence>
<dbReference type="PANTHER" id="PTHR20275:SF0">
    <property type="entry name" value="NAD KINASE"/>
    <property type="match status" value="1"/>
</dbReference>
<dbReference type="Pfam" id="PF20143">
    <property type="entry name" value="NAD_kinase_C"/>
    <property type="match status" value="1"/>
</dbReference>
<organism evidence="7 8">
    <name type="scientific">Anaerorhabdus furcosa</name>
    <dbReference type="NCBI Taxonomy" id="118967"/>
    <lineage>
        <taxon>Bacteria</taxon>
        <taxon>Bacillati</taxon>
        <taxon>Bacillota</taxon>
        <taxon>Erysipelotrichia</taxon>
        <taxon>Erysipelotrichales</taxon>
        <taxon>Erysipelotrichaceae</taxon>
        <taxon>Anaerorhabdus</taxon>
    </lineage>
</organism>
<dbReference type="AlphaFoldDB" id="A0A1T4KL46"/>
<evidence type="ECO:0000256" key="4">
    <source>
        <dbReference type="ARBA" id="ARBA00023027"/>
    </source>
</evidence>
<dbReference type="InterPro" id="IPR017437">
    <property type="entry name" value="ATP-NAD_kinase_PpnK-typ_C"/>
</dbReference>
<keyword evidence="6" id="KW-0963">Cytoplasm</keyword>
<keyword evidence="6" id="KW-0067">ATP-binding</keyword>
<evidence type="ECO:0000256" key="2">
    <source>
        <dbReference type="ARBA" id="ARBA00022777"/>
    </source>
</evidence>
<comment type="function">
    <text evidence="6">Involved in the regulation of the intracellular balance of NAD and NADP, and is a key enzyme in the biosynthesis of NADP. Catalyzes specifically the phosphorylation on 2'-hydroxyl of the adenosine moiety of NAD to yield NADP.</text>
</comment>
<dbReference type="SUPFAM" id="SSF111331">
    <property type="entry name" value="NAD kinase/diacylglycerol kinase-like"/>
    <property type="match status" value="1"/>
</dbReference>
<evidence type="ECO:0000313" key="8">
    <source>
        <dbReference type="Proteomes" id="UP000243297"/>
    </source>
</evidence>
<dbReference type="GO" id="GO:0051287">
    <property type="term" value="F:NAD binding"/>
    <property type="evidence" value="ECO:0007669"/>
    <property type="project" value="UniProtKB-ARBA"/>
</dbReference>
<evidence type="ECO:0000256" key="6">
    <source>
        <dbReference type="HAMAP-Rule" id="MF_00361"/>
    </source>
</evidence>
<keyword evidence="3 6" id="KW-0521">NADP</keyword>
<dbReference type="GO" id="GO:0006741">
    <property type="term" value="P:NADP+ biosynthetic process"/>
    <property type="evidence" value="ECO:0007669"/>
    <property type="project" value="UniProtKB-UniRule"/>
</dbReference>
<dbReference type="OrthoDB" id="9774737at2"/>
<dbReference type="EMBL" id="FUWY01000001">
    <property type="protein sequence ID" value="SJZ43129.1"/>
    <property type="molecule type" value="Genomic_DNA"/>
</dbReference>
<dbReference type="GO" id="GO:0005737">
    <property type="term" value="C:cytoplasm"/>
    <property type="evidence" value="ECO:0007669"/>
    <property type="project" value="UniProtKB-SubCell"/>
</dbReference>